<name>A0A3A9ZD20_9ACTN</name>
<evidence type="ECO:0000313" key="2">
    <source>
        <dbReference type="EMBL" id="RKN45985.1"/>
    </source>
</evidence>
<reference evidence="2 3" key="1">
    <citation type="journal article" date="2014" name="Int. J. Syst. Evol. Microbiol.">
        <title>Streptomyces hoynatensis sp. nov., isolated from deep marine sediment.</title>
        <authorList>
            <person name="Veyisoglu A."/>
            <person name="Sahin N."/>
        </authorList>
    </citation>
    <scope>NUCLEOTIDE SEQUENCE [LARGE SCALE GENOMIC DNA]</scope>
    <source>
        <strain evidence="2 3">KCTC 29097</strain>
    </source>
</reference>
<evidence type="ECO:0008006" key="4">
    <source>
        <dbReference type="Google" id="ProtNLM"/>
    </source>
</evidence>
<protein>
    <recommendedName>
        <fullName evidence="4">Molecular chaperone DnaJ</fullName>
    </recommendedName>
</protein>
<evidence type="ECO:0000256" key="1">
    <source>
        <dbReference type="SAM" id="Coils"/>
    </source>
</evidence>
<dbReference type="AlphaFoldDB" id="A0A3A9ZD20"/>
<accession>A0A3A9ZD20</accession>
<evidence type="ECO:0000313" key="3">
    <source>
        <dbReference type="Proteomes" id="UP000272474"/>
    </source>
</evidence>
<keyword evidence="1" id="KW-0175">Coiled coil</keyword>
<comment type="caution">
    <text evidence="2">The sequence shown here is derived from an EMBL/GenBank/DDBJ whole genome shotgun (WGS) entry which is preliminary data.</text>
</comment>
<feature type="coiled-coil region" evidence="1">
    <location>
        <begin position="294"/>
        <end position="321"/>
    </location>
</feature>
<gene>
    <name evidence="2" type="ORF">D7294_05055</name>
</gene>
<proteinExistence type="predicted"/>
<keyword evidence="3" id="KW-1185">Reference proteome</keyword>
<sequence>MLPPLSVFVLARAVLPGALPGAFAGGGTRPWRRGRTEDLRAAAQEAKDAAAAAFYELDTTQRDLRITLETIGAADDSPQAARAAAEFAALGRRVDEVSASYIAAMDAHDLDSAHLDGDAANRARHALIAARNDLLKAKEELERFGRGLGPLQQRAETQLAQVAPAAERARQALREATAALDEARAAGLTAEEPAAALAALGPELRLLNEGAGRHGVQPTIRRAEQVRSRAEAIAAEVRRLPERAAEIDRRLSSLRTRAEAITTRAGQVEPVLSELRRRFSVACWQDLQRVPEQAAESVRQAQEALREARQARQEQRFADATARLSTVHALLGRTDEAVSAAGERLRRLNEVSFDPKKEIERTRFVIRDAQRLAMSGRSVPEPRHARPLDAAVARLERAVADLEGGGRNPDYWLFLNETEAVRNAVAAVVEDIRAGR</sequence>
<dbReference type="Proteomes" id="UP000272474">
    <property type="component" value="Unassembled WGS sequence"/>
</dbReference>
<dbReference type="EMBL" id="RBAL01000002">
    <property type="protein sequence ID" value="RKN45985.1"/>
    <property type="molecule type" value="Genomic_DNA"/>
</dbReference>
<dbReference type="OrthoDB" id="3569687at2"/>
<organism evidence="2 3">
    <name type="scientific">Streptomyces hoynatensis</name>
    <dbReference type="NCBI Taxonomy" id="1141874"/>
    <lineage>
        <taxon>Bacteria</taxon>
        <taxon>Bacillati</taxon>
        <taxon>Actinomycetota</taxon>
        <taxon>Actinomycetes</taxon>
        <taxon>Kitasatosporales</taxon>
        <taxon>Streptomycetaceae</taxon>
        <taxon>Streptomyces</taxon>
    </lineage>
</organism>